<dbReference type="Pfam" id="PF13431">
    <property type="entry name" value="TPR_17"/>
    <property type="match status" value="1"/>
</dbReference>
<dbReference type="InterPro" id="IPR036770">
    <property type="entry name" value="Ankyrin_rpt-contain_sf"/>
</dbReference>
<keyword evidence="2 3" id="KW-0802">TPR repeat</keyword>
<dbReference type="InterPro" id="IPR011990">
    <property type="entry name" value="TPR-like_helical_dom_sf"/>
</dbReference>
<dbReference type="KEGG" id="ptc:phytr_430"/>
<dbReference type="PANTHER" id="PTHR44858">
    <property type="entry name" value="TETRATRICOPEPTIDE REPEAT PROTEIN 6"/>
    <property type="match status" value="1"/>
</dbReference>
<feature type="repeat" description="TPR" evidence="3">
    <location>
        <begin position="89"/>
        <end position="122"/>
    </location>
</feature>
<evidence type="ECO:0000256" key="1">
    <source>
        <dbReference type="ARBA" id="ARBA00022737"/>
    </source>
</evidence>
<reference evidence="4 5" key="1">
    <citation type="submission" date="2018-03" db="EMBL/GenBank/DDBJ databases">
        <title>A gene transfer event suggests a long-term partnership between eustigmatophyte algae and a novel lineage of endosymbiotic bacteria.</title>
        <authorList>
            <person name="Yurchenko T."/>
            <person name="Sevcikova T."/>
            <person name="Pribyl P."/>
            <person name="El Karkouri K."/>
            <person name="Klimes V."/>
            <person name="Amaral R."/>
            <person name="Zbrankova V."/>
            <person name="Kim E."/>
            <person name="Raoult D."/>
            <person name="Santos L.M.A."/>
            <person name="Elias M."/>
        </authorList>
    </citation>
    <scope>NUCLEOTIDE SEQUENCE [LARGE SCALE GENOMIC DNA]</scope>
    <source>
        <strain evidence="4">CCALA 838</strain>
    </source>
</reference>
<feature type="repeat" description="TPR" evidence="3">
    <location>
        <begin position="55"/>
        <end position="88"/>
    </location>
</feature>
<name>A0A2P1P6W8_9RICK</name>
<feature type="repeat" description="TPR" evidence="3">
    <location>
        <begin position="321"/>
        <end position="354"/>
    </location>
</feature>
<accession>A0A2P1P6W8</accession>
<dbReference type="SMART" id="SM00028">
    <property type="entry name" value="TPR"/>
    <property type="match status" value="8"/>
</dbReference>
<evidence type="ECO:0000313" key="5">
    <source>
        <dbReference type="Proteomes" id="UP000241762"/>
    </source>
</evidence>
<evidence type="ECO:0000256" key="2">
    <source>
        <dbReference type="ARBA" id="ARBA00022803"/>
    </source>
</evidence>
<dbReference type="Pfam" id="PF12796">
    <property type="entry name" value="Ank_2"/>
    <property type="match status" value="1"/>
</dbReference>
<feature type="repeat" description="TPR" evidence="3">
    <location>
        <begin position="191"/>
        <end position="224"/>
    </location>
</feature>
<protein>
    <submittedName>
        <fullName evidence="4">Uncharacterized protein</fullName>
    </submittedName>
</protein>
<evidence type="ECO:0000256" key="3">
    <source>
        <dbReference type="PROSITE-ProRule" id="PRU00339"/>
    </source>
</evidence>
<dbReference type="SMART" id="SM00248">
    <property type="entry name" value="ANK"/>
    <property type="match status" value="10"/>
</dbReference>
<evidence type="ECO:0000313" key="4">
    <source>
        <dbReference type="EMBL" id="AVP87006.1"/>
    </source>
</evidence>
<keyword evidence="1" id="KW-0677">Repeat</keyword>
<dbReference type="InterPro" id="IPR002110">
    <property type="entry name" value="Ankyrin_rpt"/>
</dbReference>
<sequence>MGYTTMFELRRQFSSRHHIRTHSSNADGSLGAKLRRQFSSKHHLRTHSSNVDESPEAKLKRAELLYKAGSFGEALSIYSDLLAITPNDASLLYWNGMCLDRLDEKPNAISFYDKAIELNPDDYLVHFARGVAMHDQGYYKDAFASYNRAFELNTGYHAVCYKIGWLGSYFGKDEEAMILYQEASKFEPTNILYFNLIGHAAYSANRKQTAFNSYMRALELNPNDTVCWYNTAIAAFELGKEDQAKTFFIKILENRSKDVIGTLNDIATLPDSLDTYLSSKLNGEVPVEYVRSKAMILELLGEYDAALCMYNEAIKIDPDDALVYHHQGKILYLNEDYKGAIKCFNRALSLDISDLNSYLYNLLSLYTLHNDLEGHTLFPALSTFGQEEDIINFMANLPWDSEDPYIPKEARILLDLILFSKSYSRVFSLFAEKNINFNLKISFEDNTSLFVAIIQTKDEWLISQMLRIPINFEEILKELLRDLDDSTCLDIIQKIVSKSGPVAHSIREGHTKLLEIALSCFKPQAAEYLLGLNTKLIDQIQDRNIAGEFMIVVKNKELSCILQERFNFDLREKLQHAIVQDDTELVGNILVISPELLDSWFDGMPLGHWALKQNKLEVIELILINDINLESKVDNQDRNLLTFALIERKFDIVEVLITKYNFGIGEPLYSMLKDNDSDAIFNIPTSILQQALNHPSISQFLSHPNSASIRDGKDNTALHIAVMYAKEDFIEYHKEELSQMVNEKNQDGQTPLHLLLNKLTGYFAQVKILEQLLDMKNIDVKIPDVEGFTAIDIAANFSPYVLKRFFEKEVVSKLELTDPTYSSCLPLFMEIKDLESIKNTQKEILKSNYPLHYACLQEHQQQIIKLLNDEENYNVPDIWGYFPLYYAICQDNLEVVKILVSRDDIDIIRASNRFNRTTTLHTAIYQDKLDIIKCLFEKAIKQEEGISNLQGQFNRPLIHKIQSPQTAAYLVDLFKKLTKAKPSQYKLLDLNEQDAYGHTALYYASMLPDPRLMDYWFKLSTTYPKQYSIDMSLNQNLICNAAMQGNTNIIYYLLERHGDVFNLDSDANDKLVEMSICGQGPRTLKFLFYHYPKSYLLVKDPSRLKEMALFFDNQELSEYLNDAKLMSILYKHSELRLLEKIEEVEIKYLSKLRDLESKFKDVQNVAERSVFGSMTSRSFDSTKPFLGTIRKKLSDLQKGFETIREQQIEHDQMMVLSGVDERARVQKALQDFKKQEPKLHDYCITFYYGLNTYFTTYKTLSNGAIQTCEDISDTAAKYGIRLFLKASKAASRGLPIVASVVGFLDLVVVGTYTTIQTLKLQNKIQIINDIIQKKSPLEDELSLNIVKAAVAITKLKGEEISLQASGSNKKLEWIEKKLKGLKQNIIGEEIISTPAAALAMQHVGTIIANIYKDYNRIISNDEPLDEMLISLSLNVKPAASPTTRREEARRRSAVNLYMYDKVYDLDHQDQNCQTNYDYNHDKSLIAKDSLMSFSTDSSDS</sequence>
<dbReference type="Proteomes" id="UP000241762">
    <property type="component" value="Chromosome"/>
</dbReference>
<dbReference type="EMBL" id="CP027845">
    <property type="protein sequence ID" value="AVP87006.1"/>
    <property type="molecule type" value="Genomic_DNA"/>
</dbReference>
<gene>
    <name evidence="4" type="ORF">phytr_430</name>
</gene>
<proteinExistence type="predicted"/>
<dbReference type="Pfam" id="PF13432">
    <property type="entry name" value="TPR_16"/>
    <property type="match status" value="1"/>
</dbReference>
<dbReference type="InterPro" id="IPR050498">
    <property type="entry name" value="Ycf3"/>
</dbReference>
<dbReference type="PANTHER" id="PTHR44858:SF1">
    <property type="entry name" value="UDP-N-ACETYLGLUCOSAMINE--PEPTIDE N-ACETYLGLUCOSAMINYLTRANSFERASE SPINDLY-RELATED"/>
    <property type="match status" value="1"/>
</dbReference>
<feature type="repeat" description="TPR" evidence="3">
    <location>
        <begin position="287"/>
        <end position="320"/>
    </location>
</feature>
<dbReference type="Pfam" id="PF13414">
    <property type="entry name" value="TPR_11"/>
    <property type="match status" value="1"/>
</dbReference>
<organism evidence="4 5">
    <name type="scientific">Candidatus Phycorickettsia trachydisci</name>
    <dbReference type="NCBI Taxonomy" id="2115978"/>
    <lineage>
        <taxon>Bacteria</taxon>
        <taxon>Pseudomonadati</taxon>
        <taxon>Pseudomonadota</taxon>
        <taxon>Alphaproteobacteria</taxon>
        <taxon>Rickettsiales</taxon>
        <taxon>Rickettsiaceae</taxon>
        <taxon>Candidatus Phycorickettsia</taxon>
    </lineage>
</organism>
<dbReference type="Gene3D" id="1.25.40.20">
    <property type="entry name" value="Ankyrin repeat-containing domain"/>
    <property type="match status" value="2"/>
</dbReference>
<dbReference type="SUPFAM" id="SSF48452">
    <property type="entry name" value="TPR-like"/>
    <property type="match status" value="1"/>
</dbReference>
<dbReference type="PROSITE" id="PS50005">
    <property type="entry name" value="TPR"/>
    <property type="match status" value="5"/>
</dbReference>
<dbReference type="Gene3D" id="1.25.40.10">
    <property type="entry name" value="Tetratricopeptide repeat domain"/>
    <property type="match status" value="3"/>
</dbReference>
<keyword evidence="5" id="KW-1185">Reference proteome</keyword>
<dbReference type="SUPFAM" id="SSF48403">
    <property type="entry name" value="Ankyrin repeat"/>
    <property type="match status" value="3"/>
</dbReference>
<dbReference type="InterPro" id="IPR019734">
    <property type="entry name" value="TPR_rpt"/>
</dbReference>